<feature type="coiled-coil region" evidence="2">
    <location>
        <begin position="1272"/>
        <end position="1308"/>
    </location>
</feature>
<dbReference type="NCBIfam" id="TIGR02675">
    <property type="entry name" value="tape_meas_nterm"/>
    <property type="match status" value="1"/>
</dbReference>
<dbReference type="GO" id="GO:0098003">
    <property type="term" value="P:viral tail assembly"/>
    <property type="evidence" value="ECO:0007669"/>
    <property type="project" value="UniProtKB-KW"/>
</dbReference>
<dbReference type="GeneID" id="55618647"/>
<evidence type="ECO:0000313" key="5">
    <source>
        <dbReference type="EMBL" id="QDM56031.1"/>
    </source>
</evidence>
<keyword evidence="6" id="KW-1185">Reference proteome</keyword>
<feature type="region of interest" description="Disordered" evidence="3">
    <location>
        <begin position="1568"/>
        <end position="1587"/>
    </location>
</feature>
<keyword evidence="1" id="KW-1188">Viral release from host cell</keyword>
<dbReference type="Pfam" id="PF20155">
    <property type="entry name" value="TMP_3"/>
    <property type="match status" value="1"/>
</dbReference>
<dbReference type="GO" id="GO:0001897">
    <property type="term" value="P:symbiont-mediated cytolysis of host cell"/>
    <property type="evidence" value="ECO:0007669"/>
    <property type="project" value="UniProtKB-ARBA"/>
</dbReference>
<proteinExistence type="predicted"/>
<feature type="coiled-coil region" evidence="2">
    <location>
        <begin position="779"/>
        <end position="806"/>
    </location>
</feature>
<dbReference type="KEGG" id="vg:55618647"/>
<sequence length="1587" mass="163010">MPGVELGVGYLSIVPETSKIVPGITKEINSAGVVSGADKAGRGIGSKIASGIGTTLKVGAAATGAAAAGVIGTALTLGMQRVVAIDDAKGKLAGLGHEAQSVDTIMDNALTSVKGTAYGLGDAATIAASAVAAGIAPGQELTKYLGLTADAATIAGSSLEEMGSIFNKVQTSGKAYTDNLNQLADRGIPIFQWLQKEYGVSADELSDMVKQGKVDSETFRKVIEENIGGAALESGKTLRGAWANTKAALGRAGAAAIQPFLPMMKAGLAQVTGFVDKITPKVEAGAKAAAAGLTELGQAFVSSGSSIDGPATKMEKFGVKAREVYDGLSGVWSILSKGEFRGSSLTFGLEEDSPAVATLFKVREGLQAIKGLFSGDDAGDIGAMFEKLSKTGGDAEVAIDGLTGAADENKSVLGQLWDVTKQVGDAVKSAGVSIVELGGDSVTVAASGLRVVGNTMGFLADHSTIAQGAVIGLGASLVGFKGAVAIGNIGRFMQAIQAPANWIVQRQLTAALNENSAAMRANIAAMGGVPPAAAQSTAARIRDAAATRAQSAAARIGAATTVTSSQALVRFATAQRVAATSNGVFVGGMRQATASAAMFGARVQSAGTAALGGMRTAAGGLAGFLTGPWGIAIAAAAAGFLLFSGSGQDAEQRAQEIQGAVSDLATTLHESGGAYTAAGQNAAAAALESIKLADSSDTLSQTLENVGVSAKTAAAGLAGNVAALKQTREELAAQAGSELDVWGSTFKMPDFSWKSIMSGFTPGGAKEQAEDAYFSDNPAAKALKAYDEAEAAIREKQDSLRRIDMAAGNLDASGTATALGTMRDTMKEFAESTGGASAKVDILSSGLAKLRGDQMSAEDAQQKVNDSIRSFGEAAQNAGGSVIDAQGKINTTTSAGSRLYDAMKGVQSAFDQAGASARQSASEQGLSTQQAADMIQAAGQQVRDDFIATAIQMGLTEQQARALADTYGLIPEKLPTQVLLTGTAEATAAIDAFIAANSDRKILVDIVQNVVAPGPSNAPASSLGDLMLPGKAEGGPITGGTKGVDSVPFLGMDGEHVLDTTDVAQMGGQAAVYRFRQLLKAGRIAKFALGGAISTAKSAIRGVEGNEYAWGGTGPTNFDCSGFVGWVQQILMGLGTATGRIYTTYTLIDGALAGLAKGLNPKSPFNVGVSQEHMAATLDGQPVESGGAHGTSGIGGGRAKAEDSQFPYKFHLPLEKFAGYEPGETYAGAGTAAGTSDMDIAGSKWTKDDELALESARVAITQAKEARDKVYANEKKTDADRQQADLKVARAEQKVSDLEAKRANETGIESYGPAPDLPGSMTDEQISMRSAELALTDAELDRDRVYGDPKSTSKDKEKADMSVYQARNRLADEQTAATGSGDGLRVKTFEEIGSDLGGILAGGILETLGLQDSFLADPNKFFVDNTGTTGGRTSGPVKKPKPKDVPPTIAPPPTITISPEEVFSQLPVPLSNGMTMADVLKKFPPFDTGGVAVGRGLMPKDIIRPERTLGPKMTEDFERLVGVLEQGDVFRAFESENPIGGGGSTTYSPSFTGLLDEEQMFSMFERWQRRTQTGGGQRTVAHRSRRR</sequence>
<evidence type="ECO:0000259" key="4">
    <source>
        <dbReference type="Pfam" id="PF20155"/>
    </source>
</evidence>
<feature type="domain" description="Tape measure protein N-terminal" evidence="4">
    <location>
        <begin position="82"/>
        <end position="252"/>
    </location>
</feature>
<dbReference type="EMBL" id="MK967380">
    <property type="protein sequence ID" value="QDM56031.1"/>
    <property type="molecule type" value="Genomic_DNA"/>
</dbReference>
<organism evidence="5 6">
    <name type="scientific">Rhodococcus phage Sleepyhead</name>
    <dbReference type="NCBI Taxonomy" id="2591131"/>
    <lineage>
        <taxon>Viruses</taxon>
        <taxon>Duplodnaviria</taxon>
        <taxon>Heunggongvirae</taxon>
        <taxon>Uroviricota</taxon>
        <taxon>Caudoviricetes</taxon>
        <taxon>Sleepyheadvirus</taxon>
        <taxon>Sleepyheadvirus sleepyhead</taxon>
    </lineage>
</organism>
<evidence type="ECO:0000313" key="6">
    <source>
        <dbReference type="Proteomes" id="UP000320841"/>
    </source>
</evidence>
<reference evidence="5 6" key="1">
    <citation type="submission" date="2019-05" db="EMBL/GenBank/DDBJ databases">
        <authorList>
            <person name="Andrick R."/>
            <person name="Dugal D."/>
            <person name="Kinney M."/>
            <person name="Taplin D."/>
            <person name="Molloy S.D."/>
            <person name="Garlena R.A."/>
            <person name="Russell D.A."/>
            <person name="Pope W.H."/>
            <person name="Jacobs-Sera D."/>
            <person name="Hatfull G.F."/>
        </authorList>
    </citation>
    <scope>NUCLEOTIDE SEQUENCE [LARGE SCALE GENOMIC DNA]</scope>
</reference>
<keyword evidence="1" id="KW-1245">Viral tail assembly</keyword>
<protein>
    <submittedName>
        <fullName evidence="5">Tape measure protein</fullName>
    </submittedName>
</protein>
<feature type="region of interest" description="Disordered" evidence="3">
    <location>
        <begin position="1426"/>
        <end position="1447"/>
    </location>
</feature>
<dbReference type="InterPro" id="IPR013491">
    <property type="entry name" value="Tape_meas_N"/>
</dbReference>
<dbReference type="InterPro" id="IPR038765">
    <property type="entry name" value="Papain-like_cys_pep_sf"/>
</dbReference>
<dbReference type="RefSeq" id="YP_009848230.1">
    <property type="nucleotide sequence ID" value="NC_048782.1"/>
</dbReference>
<name>A0A515MH77_9CAUD</name>
<dbReference type="SUPFAM" id="SSF54001">
    <property type="entry name" value="Cysteine proteinases"/>
    <property type="match status" value="1"/>
</dbReference>
<accession>A0A515MH77</accession>
<evidence type="ECO:0000256" key="2">
    <source>
        <dbReference type="SAM" id="Coils"/>
    </source>
</evidence>
<evidence type="ECO:0000256" key="1">
    <source>
        <dbReference type="ARBA" id="ARBA00022465"/>
    </source>
</evidence>
<gene>
    <name evidence="5" type="primary">16</name>
    <name evidence="5" type="ORF">SEA_SLEEPYHEAD_16</name>
</gene>
<dbReference type="Gene3D" id="3.90.1720.10">
    <property type="entry name" value="endopeptidase domain like (from Nostoc punctiforme)"/>
    <property type="match status" value="1"/>
</dbReference>
<keyword evidence="2" id="KW-0175">Coiled coil</keyword>
<dbReference type="Proteomes" id="UP000320841">
    <property type="component" value="Segment"/>
</dbReference>
<evidence type="ECO:0000256" key="3">
    <source>
        <dbReference type="SAM" id="MobiDB-lite"/>
    </source>
</evidence>